<gene>
    <name evidence="2" type="ORF">TWF730_002871</name>
</gene>
<proteinExistence type="predicted"/>
<keyword evidence="1" id="KW-0812">Transmembrane</keyword>
<dbReference type="EMBL" id="JAVHNS010000013">
    <property type="protein sequence ID" value="KAK6337472.1"/>
    <property type="molecule type" value="Genomic_DNA"/>
</dbReference>
<evidence type="ECO:0000313" key="3">
    <source>
        <dbReference type="Proteomes" id="UP001373714"/>
    </source>
</evidence>
<evidence type="ECO:0000256" key="1">
    <source>
        <dbReference type="SAM" id="Phobius"/>
    </source>
</evidence>
<protein>
    <submittedName>
        <fullName evidence="2">Uncharacterized protein</fullName>
    </submittedName>
</protein>
<accession>A0AAV9U8Y1</accession>
<keyword evidence="1" id="KW-1133">Transmembrane helix</keyword>
<keyword evidence="3" id="KW-1185">Reference proteome</keyword>
<organism evidence="2 3">
    <name type="scientific">Orbilia blumenaviensis</name>
    <dbReference type="NCBI Taxonomy" id="1796055"/>
    <lineage>
        <taxon>Eukaryota</taxon>
        <taxon>Fungi</taxon>
        <taxon>Dikarya</taxon>
        <taxon>Ascomycota</taxon>
        <taxon>Pezizomycotina</taxon>
        <taxon>Orbiliomycetes</taxon>
        <taxon>Orbiliales</taxon>
        <taxon>Orbiliaceae</taxon>
        <taxon>Orbilia</taxon>
    </lineage>
</organism>
<keyword evidence="1" id="KW-0472">Membrane</keyword>
<comment type="caution">
    <text evidence="2">The sequence shown here is derived from an EMBL/GenBank/DDBJ whole genome shotgun (WGS) entry which is preliminary data.</text>
</comment>
<dbReference type="AlphaFoldDB" id="A0AAV9U8Y1"/>
<sequence>MSTGVIKTEQLDAERSLAVIRMELEKLHRLSPHNLPKSRLTAIVSQLPTAQDVLAPAPASTATANAFATIRFIKRALIFTFLKLFWVIILGLALIGGTTVGLGAIAYMAAKLPWEVSFMNDPRWQTYSDGFHWGKPQDAYTRTAEAIIKTNAPELDSREL</sequence>
<evidence type="ECO:0000313" key="2">
    <source>
        <dbReference type="EMBL" id="KAK6337472.1"/>
    </source>
</evidence>
<name>A0AAV9U8Y1_9PEZI</name>
<feature type="transmembrane region" description="Helical" evidence="1">
    <location>
        <begin position="84"/>
        <end position="110"/>
    </location>
</feature>
<reference evidence="2 3" key="1">
    <citation type="submission" date="2019-10" db="EMBL/GenBank/DDBJ databases">
        <authorList>
            <person name="Palmer J.M."/>
        </authorList>
    </citation>
    <scope>NUCLEOTIDE SEQUENCE [LARGE SCALE GENOMIC DNA]</scope>
    <source>
        <strain evidence="2 3">TWF730</strain>
    </source>
</reference>
<dbReference type="Proteomes" id="UP001373714">
    <property type="component" value="Unassembled WGS sequence"/>
</dbReference>